<proteinExistence type="predicted"/>
<organism evidence="2 3">
    <name type="scientific">[Emmonsia] crescens</name>
    <dbReference type="NCBI Taxonomy" id="73230"/>
    <lineage>
        <taxon>Eukaryota</taxon>
        <taxon>Fungi</taxon>
        <taxon>Dikarya</taxon>
        <taxon>Ascomycota</taxon>
        <taxon>Pezizomycotina</taxon>
        <taxon>Eurotiomycetes</taxon>
        <taxon>Eurotiomycetidae</taxon>
        <taxon>Onygenales</taxon>
        <taxon>Ajellomycetaceae</taxon>
        <taxon>Emergomyces</taxon>
    </lineage>
</organism>
<gene>
    <name evidence="2" type="ORF">EMCG_08317</name>
</gene>
<dbReference type="Proteomes" id="UP000034164">
    <property type="component" value="Unassembled WGS sequence"/>
</dbReference>
<feature type="region of interest" description="Disordered" evidence="1">
    <location>
        <begin position="1"/>
        <end position="42"/>
    </location>
</feature>
<evidence type="ECO:0000313" key="2">
    <source>
        <dbReference type="EMBL" id="KKZ65907.1"/>
    </source>
</evidence>
<evidence type="ECO:0000256" key="1">
    <source>
        <dbReference type="SAM" id="MobiDB-lite"/>
    </source>
</evidence>
<accession>A0A0G2I5M7</accession>
<dbReference type="VEuPathDB" id="FungiDB:EMCG_08317"/>
<feature type="compositionally biased region" description="Polar residues" evidence="1">
    <location>
        <begin position="1"/>
        <end position="15"/>
    </location>
</feature>
<evidence type="ECO:0000313" key="3">
    <source>
        <dbReference type="Proteomes" id="UP000034164"/>
    </source>
</evidence>
<reference evidence="3" key="1">
    <citation type="journal article" date="2015" name="PLoS Genet.">
        <title>The dynamic genome and transcriptome of the human fungal pathogen Blastomyces and close relative Emmonsia.</title>
        <authorList>
            <person name="Munoz J.F."/>
            <person name="Gauthier G.M."/>
            <person name="Desjardins C.A."/>
            <person name="Gallo J.E."/>
            <person name="Holder J."/>
            <person name="Sullivan T.D."/>
            <person name="Marty A.J."/>
            <person name="Carmen J.C."/>
            <person name="Chen Z."/>
            <person name="Ding L."/>
            <person name="Gujja S."/>
            <person name="Magrini V."/>
            <person name="Misas E."/>
            <person name="Mitreva M."/>
            <person name="Priest M."/>
            <person name="Saif S."/>
            <person name="Whiston E.A."/>
            <person name="Young S."/>
            <person name="Zeng Q."/>
            <person name="Goldman W.E."/>
            <person name="Mardis E.R."/>
            <person name="Taylor J.W."/>
            <person name="McEwen J.G."/>
            <person name="Clay O.K."/>
            <person name="Klein B.S."/>
            <person name="Cuomo C.A."/>
        </authorList>
    </citation>
    <scope>NUCLEOTIDE SEQUENCE [LARGE SCALE GENOMIC DNA]</scope>
    <source>
        <strain evidence="3">UAMH 3008</strain>
    </source>
</reference>
<dbReference type="OrthoDB" id="4180362at2759"/>
<sequence length="318" mass="36030">MQDSKATQQSISQPGPDSEPLGESLARSLHSQESERVTSKLSKQSRSFLEQLHLPPDVSEYEYSGLLHLQEVTGQAYNRFITENTQSPFVIFENLPVDAFEQHEDNFLGRVDYNPNLQLLILTMVSFPHEVAAGALGRLVDDRAKESGVRRILLPRGSTRTDTPDRWKQADKSWIPRELPPGRTTHWPSVVVEVGYSETREKLKSDMKFWLNSNNEVKMAISIDIKRPSGTIFITAWERGAPIPPKMSSNPEPQATQEIKIERGKAGQKPYITGDSNLTIPFEYIMLRKPVHGEVDFVISREDLLEVAEGVWFAMDNK</sequence>
<comment type="caution">
    <text evidence="2">The sequence shown here is derived from an EMBL/GenBank/DDBJ whole genome shotgun (WGS) entry which is preliminary data.</text>
</comment>
<name>A0A0G2I5M7_9EURO</name>
<dbReference type="EMBL" id="LCZI01000560">
    <property type="protein sequence ID" value="KKZ65907.1"/>
    <property type="molecule type" value="Genomic_DNA"/>
</dbReference>
<protein>
    <submittedName>
        <fullName evidence="2">Uncharacterized protein</fullName>
    </submittedName>
</protein>
<dbReference type="AlphaFoldDB" id="A0A0G2I5M7"/>